<accession>A0A7D4Q7N7</accession>
<organism evidence="1 2">
    <name type="scientific">Microbacterium hominis</name>
    <dbReference type="NCBI Taxonomy" id="162426"/>
    <lineage>
        <taxon>Bacteria</taxon>
        <taxon>Bacillati</taxon>
        <taxon>Actinomycetota</taxon>
        <taxon>Actinomycetes</taxon>
        <taxon>Micrococcales</taxon>
        <taxon>Microbacteriaceae</taxon>
        <taxon>Microbacterium</taxon>
    </lineage>
</organism>
<dbReference type="EMBL" id="CP054038">
    <property type="protein sequence ID" value="QKJ19179.1"/>
    <property type="molecule type" value="Genomic_DNA"/>
</dbReference>
<gene>
    <name evidence="1" type="ORF">HQM25_07210</name>
</gene>
<reference evidence="1 2" key="1">
    <citation type="submission" date="2020-05" db="EMBL/GenBank/DDBJ databases">
        <title>Strain PA2F3 complete genome.</title>
        <authorList>
            <person name="Kim Y.-S."/>
            <person name="Kim S.-J."/>
            <person name="Jung H.-k."/>
            <person name="Kim S.-E."/>
            <person name="Kim K.-H."/>
        </authorList>
    </citation>
    <scope>NUCLEOTIDE SEQUENCE [LARGE SCALE GENOMIC DNA]</scope>
    <source>
        <strain evidence="1 2">PA2F3</strain>
    </source>
</reference>
<evidence type="ECO:0000313" key="2">
    <source>
        <dbReference type="Proteomes" id="UP000502498"/>
    </source>
</evidence>
<proteinExistence type="predicted"/>
<dbReference type="RefSeq" id="WP_172989620.1">
    <property type="nucleotide sequence ID" value="NZ_CP054038.1"/>
</dbReference>
<protein>
    <submittedName>
        <fullName evidence="1">Uncharacterized protein</fullName>
    </submittedName>
</protein>
<name>A0A7D4Q7N7_9MICO</name>
<dbReference type="AlphaFoldDB" id="A0A7D4Q7N7"/>
<evidence type="ECO:0000313" key="1">
    <source>
        <dbReference type="EMBL" id="QKJ19179.1"/>
    </source>
</evidence>
<dbReference type="Proteomes" id="UP000502498">
    <property type="component" value="Chromosome"/>
</dbReference>
<sequence length="110" mass="11654">MSAPRRPVRALLGDGSVPADVLRRMEPALAAAGDPATWSPVAEARVRMAAAVALKAVHTELSATPGLPWDEVAALDVLLGQAWVNKVVAQVRKRAAIDRNRPIPDHGVQP</sequence>